<keyword evidence="1" id="KW-1133">Transmembrane helix</keyword>
<evidence type="ECO:0000313" key="2">
    <source>
        <dbReference type="EMBL" id="HDX32104.1"/>
    </source>
</evidence>
<keyword evidence="1" id="KW-0812">Transmembrane</keyword>
<name>A0A7C1JDQ7_9CHLR</name>
<dbReference type="AlphaFoldDB" id="A0A7C1JDQ7"/>
<feature type="transmembrane region" description="Helical" evidence="1">
    <location>
        <begin position="74"/>
        <end position="91"/>
    </location>
</feature>
<dbReference type="EMBL" id="DSMG01000116">
    <property type="protein sequence ID" value="HDX32104.1"/>
    <property type="molecule type" value="Genomic_DNA"/>
</dbReference>
<keyword evidence="1" id="KW-0472">Membrane</keyword>
<feature type="transmembrane region" description="Helical" evidence="1">
    <location>
        <begin position="50"/>
        <end position="68"/>
    </location>
</feature>
<reference evidence="2" key="1">
    <citation type="journal article" date="2020" name="mSystems">
        <title>Genome- and Community-Level Interaction Insights into Carbon Utilization and Element Cycling Functions of Hydrothermarchaeota in Hydrothermal Sediment.</title>
        <authorList>
            <person name="Zhou Z."/>
            <person name="Liu Y."/>
            <person name="Xu W."/>
            <person name="Pan J."/>
            <person name="Luo Z.H."/>
            <person name="Li M."/>
        </authorList>
    </citation>
    <scope>NUCLEOTIDE SEQUENCE [LARGE SCALE GENOMIC DNA]</scope>
    <source>
        <strain evidence="2">SpSt-289</strain>
    </source>
</reference>
<comment type="caution">
    <text evidence="2">The sequence shown here is derived from an EMBL/GenBank/DDBJ whole genome shotgun (WGS) entry which is preliminary data.</text>
</comment>
<sequence>MISRNGAPPAPAAPSRIYQKPTEFLPDVPAELWLTRLYLLERAEFLGVPLIRWLYLALVGLALIWAALRLPGGWVMGGVLLAIVAGLHLLLRRARSRFFTTFVPEPTPSPPAQVLAPAQKRPVYVTGMLSVERKLRAFTALPGFYRTFATREHALLCRVRPRRVWAIAAWPEEEVGLWYAFFTPQQIIAIQPGLARIDRRKLPGLSITYRPNEAEVQRKSSTPMTLYLAFVDENDRDAVLADLLVDWRPIASVAE</sequence>
<accession>A0A7C1JDQ7</accession>
<protein>
    <submittedName>
        <fullName evidence="2">Uncharacterized protein</fullName>
    </submittedName>
</protein>
<proteinExistence type="predicted"/>
<organism evidence="2">
    <name type="scientific">Caldilinea aerophila</name>
    <dbReference type="NCBI Taxonomy" id="133453"/>
    <lineage>
        <taxon>Bacteria</taxon>
        <taxon>Bacillati</taxon>
        <taxon>Chloroflexota</taxon>
        <taxon>Caldilineae</taxon>
        <taxon>Caldilineales</taxon>
        <taxon>Caldilineaceae</taxon>
        <taxon>Caldilinea</taxon>
    </lineage>
</organism>
<evidence type="ECO:0000256" key="1">
    <source>
        <dbReference type="SAM" id="Phobius"/>
    </source>
</evidence>
<gene>
    <name evidence="2" type="ORF">ENQ20_11535</name>
</gene>